<dbReference type="Proteomes" id="UP000887566">
    <property type="component" value="Unplaced"/>
</dbReference>
<dbReference type="AlphaFoldDB" id="A0A914W1H7"/>
<feature type="compositionally biased region" description="Polar residues" evidence="1">
    <location>
        <begin position="176"/>
        <end position="198"/>
    </location>
</feature>
<name>A0A914W1H7_9BILA</name>
<feature type="region of interest" description="Disordered" evidence="1">
    <location>
        <begin position="56"/>
        <end position="80"/>
    </location>
</feature>
<feature type="region of interest" description="Disordered" evidence="1">
    <location>
        <begin position="121"/>
        <end position="201"/>
    </location>
</feature>
<evidence type="ECO:0000313" key="2">
    <source>
        <dbReference type="Proteomes" id="UP000887566"/>
    </source>
</evidence>
<proteinExistence type="predicted"/>
<feature type="compositionally biased region" description="Low complexity" evidence="1">
    <location>
        <begin position="127"/>
        <end position="159"/>
    </location>
</feature>
<sequence>MLSLSLSTNSADMLHVDADLSDHDERSGGRKGDPLAVGQFIAGFSECIRQIQKFGGGKEVGGDQVDEDSAEGDSRPSLDSSVRHQLTDFLLSYLKNFSDDATQSFKGDADHPLQCRASPRLKTISNSSGGHTSPLSHHSPTGSSLSSPKSLSNLSPLGSDGESPRKSEPKTDDESGSNSNMNSRENLSSRVFSPSASSHPYRVPLRLPQAARGGGILHYDASQASLNSRASAQEQFQAASAAALLQQMSTLPAFSLVNTSASHMPMAVHHQLQLLGSRPYANLWRPF</sequence>
<reference evidence="3" key="1">
    <citation type="submission" date="2022-11" db="UniProtKB">
        <authorList>
            <consortium name="WormBaseParasite"/>
        </authorList>
    </citation>
    <scope>IDENTIFICATION</scope>
</reference>
<evidence type="ECO:0000313" key="3">
    <source>
        <dbReference type="WBParaSite" id="PSAMB.scaffold2965size20358.g19796.t1"/>
    </source>
</evidence>
<accession>A0A914W1H7</accession>
<organism evidence="2 3">
    <name type="scientific">Plectus sambesii</name>
    <dbReference type="NCBI Taxonomy" id="2011161"/>
    <lineage>
        <taxon>Eukaryota</taxon>
        <taxon>Metazoa</taxon>
        <taxon>Ecdysozoa</taxon>
        <taxon>Nematoda</taxon>
        <taxon>Chromadorea</taxon>
        <taxon>Plectida</taxon>
        <taxon>Plectina</taxon>
        <taxon>Plectoidea</taxon>
        <taxon>Plectidae</taxon>
        <taxon>Plectus</taxon>
    </lineage>
</organism>
<protein>
    <submittedName>
        <fullName evidence="3">Uncharacterized protein</fullName>
    </submittedName>
</protein>
<evidence type="ECO:0000256" key="1">
    <source>
        <dbReference type="SAM" id="MobiDB-lite"/>
    </source>
</evidence>
<dbReference type="WBParaSite" id="PSAMB.scaffold2965size20358.g19796.t1">
    <property type="protein sequence ID" value="PSAMB.scaffold2965size20358.g19796.t1"/>
    <property type="gene ID" value="PSAMB.scaffold2965size20358.g19796"/>
</dbReference>
<keyword evidence="2" id="KW-1185">Reference proteome</keyword>
<feature type="compositionally biased region" description="Basic and acidic residues" evidence="1">
    <location>
        <begin position="162"/>
        <end position="173"/>
    </location>
</feature>